<organism evidence="2 3">
    <name type="scientific">Paragemmobacter straminiformis</name>
    <dbReference type="NCBI Taxonomy" id="2045119"/>
    <lineage>
        <taxon>Bacteria</taxon>
        <taxon>Pseudomonadati</taxon>
        <taxon>Pseudomonadota</taxon>
        <taxon>Alphaproteobacteria</taxon>
        <taxon>Rhodobacterales</taxon>
        <taxon>Paracoccaceae</taxon>
        <taxon>Paragemmobacter</taxon>
    </lineage>
</organism>
<comment type="caution">
    <text evidence="2">The sequence shown here is derived from an EMBL/GenBank/DDBJ whole genome shotgun (WGS) entry which is preliminary data.</text>
</comment>
<keyword evidence="3" id="KW-1185">Reference proteome</keyword>
<feature type="chain" id="PRO_5033067434" evidence="1">
    <location>
        <begin position="25"/>
        <end position="71"/>
    </location>
</feature>
<dbReference type="EMBL" id="JACLQD010000001">
    <property type="protein sequence ID" value="MBC2834004.1"/>
    <property type="molecule type" value="Genomic_DNA"/>
</dbReference>
<reference evidence="2 3" key="1">
    <citation type="journal article" date="2017" name="Int. J. Syst. Evol. Microbiol.">
        <title>Gemmobacter straminiformis sp. nov., isolated from an artificial fountain.</title>
        <authorList>
            <person name="Kang J.Y."/>
            <person name="Kim M.J."/>
            <person name="Chun J."/>
            <person name="Son K.P."/>
            <person name="Jahng K.Y."/>
        </authorList>
    </citation>
    <scope>NUCLEOTIDE SEQUENCE [LARGE SCALE GENOMIC DNA]</scope>
    <source>
        <strain evidence="2 3">CAM-8</strain>
    </source>
</reference>
<feature type="signal peptide" evidence="1">
    <location>
        <begin position="1"/>
        <end position="24"/>
    </location>
</feature>
<sequence>MRPAPFPALLFALSLALLSGCAHAGAKTVAPGGPPPRLLPLEEILPAPIARTSAQSADALDARGAALRAQH</sequence>
<accession>A0A842I4D2</accession>
<proteinExistence type="predicted"/>
<evidence type="ECO:0000313" key="2">
    <source>
        <dbReference type="EMBL" id="MBC2834004.1"/>
    </source>
</evidence>
<protein>
    <submittedName>
        <fullName evidence="2">Uncharacterized protein</fullName>
    </submittedName>
</protein>
<dbReference type="Proteomes" id="UP000555411">
    <property type="component" value="Unassembled WGS sequence"/>
</dbReference>
<evidence type="ECO:0000256" key="1">
    <source>
        <dbReference type="SAM" id="SignalP"/>
    </source>
</evidence>
<name>A0A842I4D2_9RHOB</name>
<keyword evidence="1" id="KW-0732">Signal</keyword>
<dbReference type="PROSITE" id="PS51257">
    <property type="entry name" value="PROKAR_LIPOPROTEIN"/>
    <property type="match status" value="1"/>
</dbReference>
<dbReference type="AlphaFoldDB" id="A0A842I4D2"/>
<dbReference type="RefSeq" id="WP_185795636.1">
    <property type="nucleotide sequence ID" value="NZ_JACLQD010000001.1"/>
</dbReference>
<evidence type="ECO:0000313" key="3">
    <source>
        <dbReference type="Proteomes" id="UP000555411"/>
    </source>
</evidence>
<gene>
    <name evidence="2" type="ORF">H7F16_00695</name>
</gene>